<dbReference type="InterPro" id="IPR003141">
    <property type="entry name" value="Pol/His_phosphatase_N"/>
</dbReference>
<name>A0A6N3DHF0_9FIRM</name>
<protein>
    <recommendedName>
        <fullName evidence="1">Polymerase/histidinol phosphatase N-terminal domain-containing protein</fullName>
    </recommendedName>
</protein>
<dbReference type="Gene3D" id="3.20.20.140">
    <property type="entry name" value="Metal-dependent hydrolases"/>
    <property type="match status" value="1"/>
</dbReference>
<feature type="domain" description="Polymerase/histidinol phosphatase N-terminal" evidence="1">
    <location>
        <begin position="129"/>
        <end position="188"/>
    </location>
</feature>
<dbReference type="AlphaFoldDB" id="A0A6N3DHF0"/>
<dbReference type="GO" id="GO:0004534">
    <property type="term" value="F:5'-3' RNA exonuclease activity"/>
    <property type="evidence" value="ECO:0007669"/>
    <property type="project" value="TreeGrafter"/>
</dbReference>
<dbReference type="InterPro" id="IPR052018">
    <property type="entry name" value="PHP_domain"/>
</dbReference>
<gene>
    <name evidence="2" type="ORF">PGLFYP46_00632</name>
</gene>
<dbReference type="InterPro" id="IPR016195">
    <property type="entry name" value="Pol/histidinol_Pase-like"/>
</dbReference>
<evidence type="ECO:0000259" key="1">
    <source>
        <dbReference type="SMART" id="SM00481"/>
    </source>
</evidence>
<dbReference type="NCBIfam" id="NF038032">
    <property type="entry name" value="CehA_McbA_metalo"/>
    <property type="match status" value="1"/>
</dbReference>
<dbReference type="PANTHER" id="PTHR42924:SF3">
    <property type="entry name" value="POLYMERASE_HISTIDINOL PHOSPHATASE N-TERMINAL DOMAIN-CONTAINING PROTEIN"/>
    <property type="match status" value="1"/>
</dbReference>
<dbReference type="GO" id="GO:0035312">
    <property type="term" value="F:5'-3' DNA exonuclease activity"/>
    <property type="evidence" value="ECO:0007669"/>
    <property type="project" value="TreeGrafter"/>
</dbReference>
<accession>A0A6N3DHF0</accession>
<reference evidence="2" key="1">
    <citation type="submission" date="2019-11" db="EMBL/GenBank/DDBJ databases">
        <authorList>
            <person name="Feng L."/>
        </authorList>
    </citation>
    <scope>NUCLEOTIDE SEQUENCE</scope>
    <source>
        <strain evidence="2">PgorbachiiLFYP46</strain>
    </source>
</reference>
<dbReference type="PANTHER" id="PTHR42924">
    <property type="entry name" value="EXONUCLEASE"/>
    <property type="match status" value="1"/>
</dbReference>
<dbReference type="EMBL" id="CACRUP010000024">
    <property type="protein sequence ID" value="VYU24973.1"/>
    <property type="molecule type" value="Genomic_DNA"/>
</dbReference>
<dbReference type="SMART" id="SM00481">
    <property type="entry name" value="POLIIIAc"/>
    <property type="match status" value="1"/>
</dbReference>
<dbReference type="RefSeq" id="WP_156702743.1">
    <property type="nucleotide sequence ID" value="NZ_CACRUP010000024.1"/>
</dbReference>
<proteinExistence type="predicted"/>
<evidence type="ECO:0000313" key="2">
    <source>
        <dbReference type="EMBL" id="VYU24973.1"/>
    </source>
</evidence>
<dbReference type="SUPFAM" id="SSF89550">
    <property type="entry name" value="PHP domain-like"/>
    <property type="match status" value="1"/>
</dbReference>
<organism evidence="2">
    <name type="scientific">Peptoniphilus gorbachii</name>
    <dbReference type="NCBI Taxonomy" id="411567"/>
    <lineage>
        <taxon>Bacteria</taxon>
        <taxon>Bacillati</taxon>
        <taxon>Bacillota</taxon>
        <taxon>Tissierellia</taxon>
        <taxon>Tissierellales</taxon>
        <taxon>Peptoniphilaceae</taxon>
        <taxon>Peptoniphilus</taxon>
    </lineage>
</organism>
<sequence length="437" mass="51104">MKNIIENLKDGYSEINFTINLKDLKGDSLKFSIRGEKFFISLFIYRDDRIVGSITANRDVERFMAIDILKSSNGFKNLESGDYRITYLLYKEGEVLLIIEDEKSPLDAIKEMEIEKDEIKCREEKWYAGDFHTHTFYSDGKLSQEENIEVAKKRGLSFFSPTDHNFNQTKFPDTDLLIIEGTEITSKFGHVNVFFTNKSIFEKHSIKGLNREDWLLEVLKELRGEIYSINHPFMETYEFLVGEYSLEDLKFMEIINDPTYMTSIDAMEKALKAWDILLKNGYEVYGIGGSDSHLYPHEKYENADYPSLLGDPKTFIHAKNLSKDEIKKAMLAGEISVSREKLLELKKIGDSEFVMELEENTFHGKKLHIELIVDGEIFKTYEDNLKVNLDLDENYHYVRANVRCEDKELYGFTNPHFYNLKKSQKKIKTWKELQDLL</sequence>